<proteinExistence type="inferred from homology"/>
<dbReference type="SMART" id="SM00862">
    <property type="entry name" value="Trans_reg_C"/>
    <property type="match status" value="1"/>
</dbReference>
<dbReference type="SUPFAM" id="SSF48452">
    <property type="entry name" value="TPR-like"/>
    <property type="match status" value="1"/>
</dbReference>
<gene>
    <name evidence="9" type="ORF">FOE67_14090</name>
</gene>
<dbReference type="InterPro" id="IPR001867">
    <property type="entry name" value="OmpR/PhoB-type_DNA-bd"/>
</dbReference>
<evidence type="ECO:0000256" key="2">
    <source>
        <dbReference type="ARBA" id="ARBA00023012"/>
    </source>
</evidence>
<accession>A0A7W3XX06</accession>
<dbReference type="InterPro" id="IPR051677">
    <property type="entry name" value="AfsR-DnrI-RedD_regulator"/>
</dbReference>
<evidence type="ECO:0000313" key="9">
    <source>
        <dbReference type="EMBL" id="MBB0230615.1"/>
    </source>
</evidence>
<evidence type="ECO:0000259" key="8">
    <source>
        <dbReference type="PROSITE" id="PS51755"/>
    </source>
</evidence>
<sequence>MSHGQPRTPVRFDVLGPLTARDPADRPIPLRGPRHRALLARLIIARGRVVPLPRLVADLWPEPPASAVPTVRTFVAALRRALEPDRPPRSPARLLVTEGPGYALRAEAEAVDARRFERAVASAAGVPAAEAFDSLREARDLWRGPALADFTGEPWARGERLRLEELRLHAVERWAAAGLELGRTAEVAADLAAHTEDHPDREEGRRLLALALYRSGRQGEALGVLRRARSALLGKFGVDPGPALRALETDILHQAPHLTPTPGAGTTAGPAGDPTERLWASATAAWDRTVPAGSRARLESTAGLLRRLALTGPRGLPEARRHRWSAVEAAEELGDPELTARVIGLYDVPALWTRLDDPARAARVVAAAERTLAALPAGTRESVRAPLLATVALESRGTTDGRGTRAAREAEAIARRSGDPGLLALALNAVFMQSFHRPGGARHRDAVGAELVRLSARHGLPAHEVLGRLIRLQAGAALGDRAGAEEHAVAADRLAERHELPLVRVFTDGWAALRVAEDADPGDPASVERAERALRAAADRRAGCGMPGLEEGLRALSLVALRVALRQPPRPSDHTDPGPHRAWIRPLLLASAGRTAEAVAALRAAPDPPPGVTAEALWCLLGRAAVLAGDADTARRVRRALAPAAGEVAGAGTGMLTAGPVDDHLADLTDLTGRT</sequence>
<dbReference type="GO" id="GO:0003677">
    <property type="term" value="F:DNA binding"/>
    <property type="evidence" value="ECO:0007669"/>
    <property type="project" value="UniProtKB-UniRule"/>
</dbReference>
<evidence type="ECO:0000256" key="1">
    <source>
        <dbReference type="ARBA" id="ARBA00005820"/>
    </source>
</evidence>
<keyword evidence="10" id="KW-1185">Reference proteome</keyword>
<evidence type="ECO:0000256" key="7">
    <source>
        <dbReference type="SAM" id="MobiDB-lite"/>
    </source>
</evidence>
<protein>
    <submittedName>
        <fullName evidence="9">SARP family transcriptional regulator</fullName>
    </submittedName>
</protein>
<name>A0A7W3XX06_9ACTN</name>
<dbReference type="RefSeq" id="WP_182664231.1">
    <property type="nucleotide sequence ID" value="NZ_VKHS01000315.1"/>
</dbReference>
<dbReference type="PANTHER" id="PTHR35807:SF1">
    <property type="entry name" value="TRANSCRIPTIONAL REGULATOR REDD"/>
    <property type="match status" value="1"/>
</dbReference>
<dbReference type="PANTHER" id="PTHR35807">
    <property type="entry name" value="TRANSCRIPTIONAL REGULATOR REDD-RELATED"/>
    <property type="match status" value="1"/>
</dbReference>
<keyword evidence="5" id="KW-0804">Transcription</keyword>
<evidence type="ECO:0000256" key="6">
    <source>
        <dbReference type="PROSITE-ProRule" id="PRU01091"/>
    </source>
</evidence>
<comment type="caution">
    <text evidence="9">The sequence shown here is derived from an EMBL/GenBank/DDBJ whole genome shotgun (WGS) entry which is preliminary data.</text>
</comment>
<dbReference type="AlphaFoldDB" id="A0A7W3XX06"/>
<dbReference type="Gene3D" id="1.10.10.10">
    <property type="entry name" value="Winged helix-like DNA-binding domain superfamily/Winged helix DNA-binding domain"/>
    <property type="match status" value="1"/>
</dbReference>
<reference evidence="10" key="1">
    <citation type="submission" date="2019-10" db="EMBL/GenBank/DDBJ databases">
        <title>Streptomyces sp. nov., a novel actinobacterium isolated from alkaline environment.</title>
        <authorList>
            <person name="Golinska P."/>
        </authorList>
    </citation>
    <scope>NUCLEOTIDE SEQUENCE [LARGE SCALE GENOMIC DNA]</scope>
    <source>
        <strain evidence="10">DSM 42108</strain>
    </source>
</reference>
<dbReference type="Proteomes" id="UP000530234">
    <property type="component" value="Unassembled WGS sequence"/>
</dbReference>
<dbReference type="EMBL" id="VKHS01000315">
    <property type="protein sequence ID" value="MBB0230615.1"/>
    <property type="molecule type" value="Genomic_DNA"/>
</dbReference>
<dbReference type="InterPro" id="IPR005158">
    <property type="entry name" value="BTAD"/>
</dbReference>
<keyword evidence="4 6" id="KW-0238">DNA-binding</keyword>
<evidence type="ECO:0000256" key="5">
    <source>
        <dbReference type="ARBA" id="ARBA00023163"/>
    </source>
</evidence>
<feature type="DNA-binding region" description="OmpR/PhoB-type" evidence="6">
    <location>
        <begin position="1"/>
        <end position="106"/>
    </location>
</feature>
<evidence type="ECO:0000256" key="4">
    <source>
        <dbReference type="ARBA" id="ARBA00023125"/>
    </source>
</evidence>
<dbReference type="GO" id="GO:0000160">
    <property type="term" value="P:phosphorelay signal transduction system"/>
    <property type="evidence" value="ECO:0007669"/>
    <property type="project" value="UniProtKB-KW"/>
</dbReference>
<feature type="region of interest" description="Disordered" evidence="7">
    <location>
        <begin position="255"/>
        <end position="275"/>
    </location>
</feature>
<dbReference type="SUPFAM" id="SSF46894">
    <property type="entry name" value="C-terminal effector domain of the bipartite response regulators"/>
    <property type="match status" value="1"/>
</dbReference>
<dbReference type="CDD" id="cd15831">
    <property type="entry name" value="BTAD"/>
    <property type="match status" value="1"/>
</dbReference>
<dbReference type="SMART" id="SM01043">
    <property type="entry name" value="BTAD"/>
    <property type="match status" value="1"/>
</dbReference>
<evidence type="ECO:0000256" key="3">
    <source>
        <dbReference type="ARBA" id="ARBA00023015"/>
    </source>
</evidence>
<dbReference type="InterPro" id="IPR036388">
    <property type="entry name" value="WH-like_DNA-bd_sf"/>
</dbReference>
<comment type="similarity">
    <text evidence="1">Belongs to the AfsR/DnrI/RedD regulatory family.</text>
</comment>
<keyword evidence="2" id="KW-0902">Two-component regulatory system</keyword>
<dbReference type="InterPro" id="IPR016032">
    <property type="entry name" value="Sig_transdc_resp-reg_C-effctor"/>
</dbReference>
<dbReference type="InterPro" id="IPR011990">
    <property type="entry name" value="TPR-like_helical_dom_sf"/>
</dbReference>
<dbReference type="Pfam" id="PF00486">
    <property type="entry name" value="Trans_reg_C"/>
    <property type="match status" value="1"/>
</dbReference>
<dbReference type="GO" id="GO:0006355">
    <property type="term" value="P:regulation of DNA-templated transcription"/>
    <property type="evidence" value="ECO:0007669"/>
    <property type="project" value="InterPro"/>
</dbReference>
<evidence type="ECO:0000313" key="10">
    <source>
        <dbReference type="Proteomes" id="UP000530234"/>
    </source>
</evidence>
<organism evidence="9 10">
    <name type="scientific">Streptomyces calidiresistens</name>
    <dbReference type="NCBI Taxonomy" id="1485586"/>
    <lineage>
        <taxon>Bacteria</taxon>
        <taxon>Bacillati</taxon>
        <taxon>Actinomycetota</taxon>
        <taxon>Actinomycetes</taxon>
        <taxon>Kitasatosporales</taxon>
        <taxon>Streptomycetaceae</taxon>
        <taxon>Streptomyces</taxon>
    </lineage>
</organism>
<feature type="domain" description="OmpR/PhoB-type" evidence="8">
    <location>
        <begin position="1"/>
        <end position="106"/>
    </location>
</feature>
<feature type="compositionally biased region" description="Low complexity" evidence="7">
    <location>
        <begin position="255"/>
        <end position="272"/>
    </location>
</feature>
<dbReference type="Gene3D" id="1.25.40.10">
    <property type="entry name" value="Tetratricopeptide repeat domain"/>
    <property type="match status" value="1"/>
</dbReference>
<keyword evidence="3" id="KW-0805">Transcription regulation</keyword>
<dbReference type="Pfam" id="PF03704">
    <property type="entry name" value="BTAD"/>
    <property type="match status" value="1"/>
</dbReference>
<dbReference type="PROSITE" id="PS51755">
    <property type="entry name" value="OMPR_PHOB"/>
    <property type="match status" value="1"/>
</dbReference>